<dbReference type="InterPro" id="IPR056748">
    <property type="entry name" value="VPS13-like_C"/>
</dbReference>
<gene>
    <name evidence="2" type="ORF">Taro_018429</name>
</gene>
<dbReference type="AlphaFoldDB" id="A0A843UTS9"/>
<dbReference type="GO" id="GO:0006623">
    <property type="term" value="P:protein targeting to vacuole"/>
    <property type="evidence" value="ECO:0007669"/>
    <property type="project" value="TreeGrafter"/>
</dbReference>
<dbReference type="Pfam" id="PF25037">
    <property type="entry name" value="VPS13_C"/>
    <property type="match status" value="1"/>
</dbReference>
<dbReference type="Proteomes" id="UP000652761">
    <property type="component" value="Unassembled WGS sequence"/>
</dbReference>
<evidence type="ECO:0000313" key="3">
    <source>
        <dbReference type="Proteomes" id="UP000652761"/>
    </source>
</evidence>
<keyword evidence="3" id="KW-1185">Reference proteome</keyword>
<name>A0A843UTS9_COLES</name>
<feature type="domain" description="Intermembrane lipid transfer protein VPS13-like C-terminal" evidence="1">
    <location>
        <begin position="129"/>
        <end position="196"/>
    </location>
</feature>
<accession>A0A843UTS9</accession>
<comment type="caution">
    <text evidence="2">The sequence shown here is derived from an EMBL/GenBank/DDBJ whole genome shotgun (WGS) entry which is preliminary data.</text>
</comment>
<sequence>MAQGSKSLLGNTVYAVSSAASQFSKAVHKGIVALTFDEQSPGKMEKWQNSKDSQGNGILNEFLEGLTGLLQSPIKGAEKHGLPGVVSGIVLGTARLVGRPMASILETTGKAAQSIRKRSSPHQSSCFRIRLPRPLARDLPLSPYSWEEAIGVSMLLEADNSRFKDEIFVKCRALKQDGKFIVMTETLVMVISCPGLVGLGKPGFIGIADLIWAIEMEMCVDSIMHVDRELAMVNTIGNRVETLSRQRRSDKVRMVNTSASVPLFQMCVELPDEEKAEDVMQTLWSMMEQANARKWNNIGLEKILFHV</sequence>
<protein>
    <recommendedName>
        <fullName evidence="1">Intermembrane lipid transfer protein VPS13-like C-terminal domain-containing protein</fullName>
    </recommendedName>
</protein>
<evidence type="ECO:0000259" key="1">
    <source>
        <dbReference type="Pfam" id="PF25037"/>
    </source>
</evidence>
<organism evidence="2 3">
    <name type="scientific">Colocasia esculenta</name>
    <name type="common">Wild taro</name>
    <name type="synonym">Arum esculentum</name>
    <dbReference type="NCBI Taxonomy" id="4460"/>
    <lineage>
        <taxon>Eukaryota</taxon>
        <taxon>Viridiplantae</taxon>
        <taxon>Streptophyta</taxon>
        <taxon>Embryophyta</taxon>
        <taxon>Tracheophyta</taxon>
        <taxon>Spermatophyta</taxon>
        <taxon>Magnoliopsida</taxon>
        <taxon>Liliopsida</taxon>
        <taxon>Araceae</taxon>
        <taxon>Aroideae</taxon>
        <taxon>Colocasieae</taxon>
        <taxon>Colocasia</taxon>
    </lineage>
</organism>
<proteinExistence type="predicted"/>
<dbReference type="PANTHER" id="PTHR16166:SF143">
    <property type="entry name" value="PROTEIN SORTING-ASSOCIATED PROTEIN, PUTATIVE (DUF1162)-RELATED"/>
    <property type="match status" value="1"/>
</dbReference>
<dbReference type="PANTHER" id="PTHR16166">
    <property type="entry name" value="VACUOLAR PROTEIN SORTING-ASSOCIATED PROTEIN VPS13"/>
    <property type="match status" value="1"/>
</dbReference>
<reference evidence="2" key="1">
    <citation type="submission" date="2017-07" db="EMBL/GenBank/DDBJ databases">
        <title>Taro Niue Genome Assembly and Annotation.</title>
        <authorList>
            <person name="Atibalentja N."/>
            <person name="Keating K."/>
            <person name="Fields C.J."/>
        </authorList>
    </citation>
    <scope>NUCLEOTIDE SEQUENCE</scope>
    <source>
        <strain evidence="2">Niue_2</strain>
        <tissue evidence="2">Leaf</tissue>
    </source>
</reference>
<dbReference type="GO" id="GO:0045053">
    <property type="term" value="P:protein retention in Golgi apparatus"/>
    <property type="evidence" value="ECO:0007669"/>
    <property type="project" value="TreeGrafter"/>
</dbReference>
<evidence type="ECO:0000313" key="2">
    <source>
        <dbReference type="EMBL" id="MQL85896.1"/>
    </source>
</evidence>
<dbReference type="InterPro" id="IPR026847">
    <property type="entry name" value="VPS13"/>
</dbReference>
<dbReference type="EMBL" id="NMUH01000857">
    <property type="protein sequence ID" value="MQL85896.1"/>
    <property type="molecule type" value="Genomic_DNA"/>
</dbReference>
<dbReference type="OrthoDB" id="428159at2759"/>